<keyword evidence="2" id="KW-0472">Membrane</keyword>
<feature type="region of interest" description="Disordered" evidence="1">
    <location>
        <begin position="69"/>
        <end position="246"/>
    </location>
</feature>
<reference evidence="3 4" key="1">
    <citation type="journal article" date="2017" name="Nature">
        <title>The Apostasia genome and the evolution of orchids.</title>
        <authorList>
            <person name="Zhang G.Q."/>
            <person name="Liu K.W."/>
            <person name="Li Z."/>
            <person name="Lohaus R."/>
            <person name="Hsiao Y.Y."/>
            <person name="Niu S.C."/>
            <person name="Wang J.Y."/>
            <person name="Lin Y.C."/>
            <person name="Xu Q."/>
            <person name="Chen L.J."/>
            <person name="Yoshida K."/>
            <person name="Fujiwara S."/>
            <person name="Wang Z.W."/>
            <person name="Zhang Y.Q."/>
            <person name="Mitsuda N."/>
            <person name="Wang M."/>
            <person name="Liu G.H."/>
            <person name="Pecoraro L."/>
            <person name="Huang H.X."/>
            <person name="Xiao X.J."/>
            <person name="Lin M."/>
            <person name="Wu X.Y."/>
            <person name="Wu W.L."/>
            <person name="Chen Y.Y."/>
            <person name="Chang S.B."/>
            <person name="Sakamoto S."/>
            <person name="Ohme-Takagi M."/>
            <person name="Yagi M."/>
            <person name="Zeng S.J."/>
            <person name="Shen C.Y."/>
            <person name="Yeh C.M."/>
            <person name="Luo Y.B."/>
            <person name="Tsai W.C."/>
            <person name="Van de Peer Y."/>
            <person name="Liu Z.J."/>
        </authorList>
    </citation>
    <scope>NUCLEOTIDE SEQUENCE [LARGE SCALE GENOMIC DNA]</scope>
    <source>
        <strain evidence="4">cv. Shenzhen</strain>
        <tissue evidence="3">Stem</tissue>
    </source>
</reference>
<feature type="compositionally biased region" description="Acidic residues" evidence="1">
    <location>
        <begin position="133"/>
        <end position="159"/>
    </location>
</feature>
<dbReference type="PANTHER" id="PTHR33700">
    <property type="entry name" value="MYB-LIKE PROTEIN X"/>
    <property type="match status" value="1"/>
</dbReference>
<keyword evidence="2" id="KW-0812">Transmembrane</keyword>
<evidence type="ECO:0000313" key="4">
    <source>
        <dbReference type="Proteomes" id="UP000236161"/>
    </source>
</evidence>
<dbReference type="PANTHER" id="PTHR33700:SF4">
    <property type="entry name" value="MYB-LIKE PROTEIN X"/>
    <property type="match status" value="1"/>
</dbReference>
<feature type="region of interest" description="Disordered" evidence="1">
    <location>
        <begin position="258"/>
        <end position="296"/>
    </location>
</feature>
<keyword evidence="2" id="KW-1133">Transmembrane helix</keyword>
<gene>
    <name evidence="3" type="ORF">AXF42_Ash010385</name>
</gene>
<dbReference type="EMBL" id="KZ451888">
    <property type="protein sequence ID" value="PKA65976.1"/>
    <property type="molecule type" value="Genomic_DNA"/>
</dbReference>
<feature type="region of interest" description="Disordered" evidence="1">
    <location>
        <begin position="385"/>
        <end position="444"/>
    </location>
</feature>
<feature type="compositionally biased region" description="Polar residues" evidence="1">
    <location>
        <begin position="184"/>
        <end position="196"/>
    </location>
</feature>
<keyword evidence="4" id="KW-1185">Reference proteome</keyword>
<feature type="compositionally biased region" description="Polar residues" evidence="1">
    <location>
        <begin position="265"/>
        <end position="275"/>
    </location>
</feature>
<feature type="compositionally biased region" description="Basic and acidic residues" evidence="1">
    <location>
        <begin position="433"/>
        <end position="444"/>
    </location>
</feature>
<evidence type="ECO:0000256" key="2">
    <source>
        <dbReference type="SAM" id="Phobius"/>
    </source>
</evidence>
<dbReference type="OrthoDB" id="1928179at2759"/>
<evidence type="ECO:0000313" key="3">
    <source>
        <dbReference type="EMBL" id="PKA65976.1"/>
    </source>
</evidence>
<dbReference type="STRING" id="1088818.A0A2I0BDY0"/>
<protein>
    <submittedName>
        <fullName evidence="3">Uncharacterized protein</fullName>
    </submittedName>
</protein>
<name>A0A2I0BDY0_9ASPA</name>
<feature type="compositionally biased region" description="Acidic residues" evidence="1">
    <location>
        <begin position="92"/>
        <end position="104"/>
    </location>
</feature>
<dbReference type="Proteomes" id="UP000236161">
    <property type="component" value="Unassembled WGS sequence"/>
</dbReference>
<sequence>MMRQSSSRIQRSKGGFRLKYVLQICLLLAICTWLLYQVKHSHDKKRAFEERITKFTSKVSEKQQDLFNFGRKSLPFADENDPMRRESQSKDEENEEEVQEEGEQEHDTNHEESEDEEGKGDGDDRIDEHDQDGGGDENERDEEFTSEEEKDGQSEEEVLFDNQVHDDTSQEAREENYKRDDVSSAVSHDVNVTETEPANAGVRGSDENLVINDVKMDNSDKVTNGTVDEAKRNSNSTSGDISSLSDISVVPAGENLTVPTAHLPVNSNSSNTTAEFSKPENDSNTHPGLSDDSNQKEVHTNMTFSTLSASSTELTVVPVANASDSQMGIQNNSTMDGMEYSRGPSQNGTSNISVQDENIGLANGISGEQSMNDRNEKFNTNEAHVAEHNPRTSAISGDGAAAQGEHDALSNNSVMSEEHDAHIDQPTLPDISNEVKHVNDHATE</sequence>
<feature type="compositionally biased region" description="Basic and acidic residues" evidence="1">
    <location>
        <begin position="163"/>
        <end position="182"/>
    </location>
</feature>
<feature type="compositionally biased region" description="Basic and acidic residues" evidence="1">
    <location>
        <begin position="119"/>
        <end position="132"/>
    </location>
</feature>
<accession>A0A2I0BDY0</accession>
<proteinExistence type="predicted"/>
<evidence type="ECO:0000256" key="1">
    <source>
        <dbReference type="SAM" id="MobiDB-lite"/>
    </source>
</evidence>
<feature type="compositionally biased region" description="Basic and acidic residues" evidence="1">
    <location>
        <begin position="81"/>
        <end position="91"/>
    </location>
</feature>
<organism evidence="3 4">
    <name type="scientific">Apostasia shenzhenica</name>
    <dbReference type="NCBI Taxonomy" id="1088818"/>
    <lineage>
        <taxon>Eukaryota</taxon>
        <taxon>Viridiplantae</taxon>
        <taxon>Streptophyta</taxon>
        <taxon>Embryophyta</taxon>
        <taxon>Tracheophyta</taxon>
        <taxon>Spermatophyta</taxon>
        <taxon>Magnoliopsida</taxon>
        <taxon>Liliopsida</taxon>
        <taxon>Asparagales</taxon>
        <taxon>Orchidaceae</taxon>
        <taxon>Apostasioideae</taxon>
        <taxon>Apostasia</taxon>
    </lineage>
</organism>
<feature type="compositionally biased region" description="Polar residues" evidence="1">
    <location>
        <begin position="233"/>
        <end position="246"/>
    </location>
</feature>
<dbReference type="AlphaFoldDB" id="A0A2I0BDY0"/>
<feature type="transmembrane region" description="Helical" evidence="2">
    <location>
        <begin position="20"/>
        <end position="36"/>
    </location>
</feature>